<name>A0A1X0NYN5_9TRYP</name>
<protein>
    <submittedName>
        <fullName evidence="6">Putative glucose-regulated protein 78</fullName>
    </submittedName>
</protein>
<dbReference type="InterPro" id="IPR029048">
    <property type="entry name" value="HSP70_C_sf"/>
</dbReference>
<dbReference type="GeneID" id="39984810"/>
<organism evidence="6 7">
    <name type="scientific">Trypanosoma theileri</name>
    <dbReference type="NCBI Taxonomy" id="67003"/>
    <lineage>
        <taxon>Eukaryota</taxon>
        <taxon>Discoba</taxon>
        <taxon>Euglenozoa</taxon>
        <taxon>Kinetoplastea</taxon>
        <taxon>Metakinetoplastina</taxon>
        <taxon>Trypanosomatida</taxon>
        <taxon>Trypanosomatidae</taxon>
        <taxon>Trypanosoma</taxon>
    </lineage>
</organism>
<accession>A0A1X0NYN5</accession>
<dbReference type="PANTHER" id="PTHR19375">
    <property type="entry name" value="HEAT SHOCK PROTEIN 70KDA"/>
    <property type="match status" value="1"/>
</dbReference>
<evidence type="ECO:0000313" key="7">
    <source>
        <dbReference type="Proteomes" id="UP000192257"/>
    </source>
</evidence>
<evidence type="ECO:0000256" key="5">
    <source>
        <dbReference type="SAM" id="Coils"/>
    </source>
</evidence>
<dbReference type="VEuPathDB" id="TriTrypDB:TM35_000113210"/>
<keyword evidence="5" id="KW-0175">Coiled coil</keyword>
<evidence type="ECO:0000256" key="1">
    <source>
        <dbReference type="ARBA" id="ARBA00007381"/>
    </source>
</evidence>
<dbReference type="GO" id="GO:0140662">
    <property type="term" value="F:ATP-dependent protein folding chaperone"/>
    <property type="evidence" value="ECO:0007669"/>
    <property type="project" value="InterPro"/>
</dbReference>
<keyword evidence="3" id="KW-0067">ATP-binding</keyword>
<dbReference type="InterPro" id="IPR013126">
    <property type="entry name" value="Hsp_70_fam"/>
</dbReference>
<evidence type="ECO:0000256" key="3">
    <source>
        <dbReference type="ARBA" id="ARBA00022840"/>
    </source>
</evidence>
<dbReference type="RefSeq" id="XP_028883853.1">
    <property type="nucleotide sequence ID" value="XM_029025030.1"/>
</dbReference>
<feature type="coiled-coil region" evidence="5">
    <location>
        <begin position="271"/>
        <end position="298"/>
    </location>
</feature>
<evidence type="ECO:0000256" key="2">
    <source>
        <dbReference type="ARBA" id="ARBA00022741"/>
    </source>
</evidence>
<reference evidence="6 7" key="1">
    <citation type="submission" date="2017-03" db="EMBL/GenBank/DDBJ databases">
        <title>An alternative strategy for trypanosome survival in the mammalian bloodstream revealed through genome and transcriptome analysis of the ubiquitous bovine parasite Trypanosoma (Megatrypanum) theileri.</title>
        <authorList>
            <person name="Kelly S."/>
            <person name="Ivens A."/>
            <person name="Mott A."/>
            <person name="O'Neill E."/>
            <person name="Emms D."/>
            <person name="Macleod O."/>
            <person name="Voorheis P."/>
            <person name="Matthews J."/>
            <person name="Matthews K."/>
            <person name="Carrington M."/>
        </authorList>
    </citation>
    <scope>NUCLEOTIDE SEQUENCE [LARGE SCALE GENOMIC DNA]</scope>
    <source>
        <strain evidence="6">Edinburgh</strain>
    </source>
</reference>
<dbReference type="FunFam" id="3.90.640.10:FF:000002">
    <property type="entry name" value="Heat shock 70 kDa"/>
    <property type="match status" value="1"/>
</dbReference>
<comment type="similarity">
    <text evidence="1">Belongs to the heat shock protein 70 family.</text>
</comment>
<dbReference type="SUPFAM" id="SSF53067">
    <property type="entry name" value="Actin-like ATPase domain"/>
    <property type="match status" value="1"/>
</dbReference>
<dbReference type="GO" id="GO:0005524">
    <property type="term" value="F:ATP binding"/>
    <property type="evidence" value="ECO:0007669"/>
    <property type="project" value="UniProtKB-KW"/>
</dbReference>
<dbReference type="InterPro" id="IPR043129">
    <property type="entry name" value="ATPase_NBD"/>
</dbReference>
<keyword evidence="2" id="KW-0547">Nucleotide-binding</keyword>
<dbReference type="Proteomes" id="UP000192257">
    <property type="component" value="Unassembled WGS sequence"/>
</dbReference>
<dbReference type="PROSITE" id="PS01036">
    <property type="entry name" value="HSP70_3"/>
    <property type="match status" value="1"/>
</dbReference>
<dbReference type="SUPFAM" id="SSF100920">
    <property type="entry name" value="Heat shock protein 70kD (HSP70), peptide-binding domain"/>
    <property type="match status" value="1"/>
</dbReference>
<dbReference type="FunFam" id="2.60.34.10:FF:000002">
    <property type="entry name" value="Heat shock 70 kDa"/>
    <property type="match status" value="1"/>
</dbReference>
<dbReference type="SUPFAM" id="SSF100934">
    <property type="entry name" value="Heat shock protein 70kD (HSP70), C-terminal subdomain"/>
    <property type="match status" value="1"/>
</dbReference>
<dbReference type="Gene3D" id="1.20.1270.10">
    <property type="match status" value="1"/>
</dbReference>
<dbReference type="EMBL" id="NBCO01000011">
    <property type="protein sequence ID" value="ORC89787.1"/>
    <property type="molecule type" value="Genomic_DNA"/>
</dbReference>
<dbReference type="AlphaFoldDB" id="A0A1X0NYN5"/>
<gene>
    <name evidence="6" type="ORF">TM35_000113210</name>
</gene>
<evidence type="ECO:0000256" key="4">
    <source>
        <dbReference type="ARBA" id="ARBA00023016"/>
    </source>
</evidence>
<sequence length="392" mass="43508">MMRYFVDMLKKKKNVDVSKDQKALARLRKACEAAKRQLSSHPEARVEVDSLTEGFDFSEKITRAKFEELNMELFKGTLVPVQRVLEDAKLKKSDIDEIVLVGGSTRVPKVQQLIRDFFGGKEPNRGINPDEAVAYGAAVQAAVLTGESEVGGRVVLVDVIPLSLGIETVGGVMTKLIERNTQIPTKKSQVFSTYQDNQPGVLIQVFEGERQMTKDNRLLGKFELSGIPPAARGVPQIEVTFDVDENSILQVSAVDKSSGKKEEITITNDKGRLSEEEIERMVREAAEFEEEDRKVRERVDARNSLEGIAYSLRTQVNDKDKLGGKLSADDKSAVEAAVKEAIQFLDENPNAEKEEYDEAREKLQSVTNPIIQKAYQAGGGAADEEKLDVFNS</sequence>
<dbReference type="InterPro" id="IPR029047">
    <property type="entry name" value="HSP70_peptide-bd_sf"/>
</dbReference>
<dbReference type="FunFam" id="1.20.1270.10:FF:000016">
    <property type="entry name" value="Heat shock protein 70"/>
    <property type="match status" value="1"/>
</dbReference>
<proteinExistence type="inferred from homology"/>
<comment type="caution">
    <text evidence="6">The sequence shown here is derived from an EMBL/GenBank/DDBJ whole genome shotgun (WGS) entry which is preliminary data.</text>
</comment>
<keyword evidence="7" id="KW-1185">Reference proteome</keyword>
<dbReference type="Pfam" id="PF00012">
    <property type="entry name" value="HSP70"/>
    <property type="match status" value="1"/>
</dbReference>
<dbReference type="OrthoDB" id="243052at2759"/>
<dbReference type="Gene3D" id="3.90.640.10">
    <property type="entry name" value="Actin, Chain A, domain 4"/>
    <property type="match status" value="1"/>
</dbReference>
<dbReference type="Gene3D" id="2.60.34.10">
    <property type="entry name" value="Substrate Binding Domain Of DNAk, Chain A, domain 1"/>
    <property type="match status" value="1"/>
</dbReference>
<evidence type="ECO:0000313" key="6">
    <source>
        <dbReference type="EMBL" id="ORC89787.1"/>
    </source>
</evidence>
<keyword evidence="4" id="KW-0346">Stress response</keyword>
<dbReference type="InterPro" id="IPR018181">
    <property type="entry name" value="Heat_shock_70_CS"/>
</dbReference>
<dbReference type="STRING" id="67003.A0A1X0NYN5"/>